<feature type="domain" description="Penicillin-binding protein transpeptidase" evidence="3">
    <location>
        <begin position="268"/>
        <end position="542"/>
    </location>
</feature>
<feature type="compositionally biased region" description="Low complexity" evidence="1">
    <location>
        <begin position="34"/>
        <end position="44"/>
    </location>
</feature>
<feature type="region of interest" description="Disordered" evidence="1">
    <location>
        <begin position="34"/>
        <end position="56"/>
    </location>
</feature>
<dbReference type="RefSeq" id="WP_264244226.1">
    <property type="nucleotide sequence ID" value="NZ_CP107567.1"/>
</dbReference>
<keyword evidence="2" id="KW-0812">Transmembrane</keyword>
<dbReference type="Gene3D" id="3.40.710.10">
    <property type="entry name" value="DD-peptidase/beta-lactamase superfamily"/>
    <property type="match status" value="1"/>
</dbReference>
<dbReference type="InterPro" id="IPR007887">
    <property type="entry name" value="MecA_N"/>
</dbReference>
<proteinExistence type="predicted"/>
<dbReference type="Pfam" id="PF00905">
    <property type="entry name" value="Transpeptidase"/>
    <property type="match status" value="1"/>
</dbReference>
<evidence type="ECO:0000256" key="2">
    <source>
        <dbReference type="SAM" id="Phobius"/>
    </source>
</evidence>
<feature type="transmembrane region" description="Helical" evidence="2">
    <location>
        <begin position="7"/>
        <end position="26"/>
    </location>
</feature>
<dbReference type="InterPro" id="IPR050515">
    <property type="entry name" value="Beta-lactam/transpept"/>
</dbReference>
<gene>
    <name evidence="5" type="ORF">OGH68_14630</name>
</gene>
<dbReference type="Pfam" id="PF05223">
    <property type="entry name" value="MecA_N"/>
    <property type="match status" value="1"/>
</dbReference>
<dbReference type="Proteomes" id="UP001163878">
    <property type="component" value="Chromosome"/>
</dbReference>
<evidence type="ECO:0000259" key="3">
    <source>
        <dbReference type="Pfam" id="PF00905"/>
    </source>
</evidence>
<sequence length="545" mass="55664">MRSGAKVAIVGGVFAVVATGVGYGGYNLYTGLTGSDGSGTSTKAGSEEKRTGPPDADEIEQTAKDFLAAWAEGRGLEAAQLTNNRAEAEPLLTGFSEKAHVTDAVIKPGRPTGATVPFTVDATVTYEGMSKPWSYASKLTVVRGLTTGKALVDWQPSVVHPKLTKGASLVTAEASAPQIKAVDDNNVALTREQYPSLGPVLDQLRKKYGAEAGGAPGIELAITSATADVPDRTLLTLTKGKAGTLRTTLDAKVQAAAEKAVKNYSAASVVAIQPSTGEIKAVANARPGEFNAALQGAQAPGSTMKIVTAAMMMDKGLVSGPGSPVVCPPTITWERVFHNLKDFSLTGATFQQAFARSCNTTFIKPVKPLGDGAGTALGDTARKYFGIGLNWQTGVVTFDGKVPESTGSETAASYIGQGRIQMNALNVASIAATAKNGAFKQPVIVPQDLDGRELAEATRLPGSIAGALRQMMNATATSGTAAEAMASVGGDKGAKTGSAEVDGQGDSNSWFTGYADDLAAAAVVQAGGHGSDAAGPAVAQVLNAR</sequence>
<dbReference type="SUPFAM" id="SSF56601">
    <property type="entry name" value="beta-lactamase/transpeptidase-like"/>
    <property type="match status" value="1"/>
</dbReference>
<keyword evidence="2" id="KW-0472">Membrane</keyword>
<keyword evidence="6" id="KW-1185">Reference proteome</keyword>
<reference evidence="5" key="1">
    <citation type="submission" date="2022-10" db="EMBL/GenBank/DDBJ databases">
        <title>Cytochrome P450 Catalyzes Benzene Ring Formation in the Biosynthesis of Trialkyl-Substituted Aromatic Polyketides.</title>
        <authorList>
            <person name="Zhao E."/>
            <person name="Ge H."/>
        </authorList>
    </citation>
    <scope>NUCLEOTIDE SEQUENCE</scope>
    <source>
        <strain evidence="5">NA0869</strain>
    </source>
</reference>
<dbReference type="InterPro" id="IPR012338">
    <property type="entry name" value="Beta-lactam/transpept-like"/>
</dbReference>
<accession>A0ABY6I6G5</accession>
<evidence type="ECO:0000313" key="6">
    <source>
        <dbReference type="Proteomes" id="UP001163878"/>
    </source>
</evidence>
<dbReference type="PANTHER" id="PTHR30627">
    <property type="entry name" value="PEPTIDOGLYCAN D,D-TRANSPEPTIDASE"/>
    <property type="match status" value="1"/>
</dbReference>
<feature type="domain" description="NTF2-like N-terminal transpeptidase" evidence="4">
    <location>
        <begin position="60"/>
        <end position="166"/>
    </location>
</feature>
<dbReference type="EMBL" id="CP107567">
    <property type="protein sequence ID" value="UYQ62594.1"/>
    <property type="molecule type" value="Genomic_DNA"/>
</dbReference>
<evidence type="ECO:0000256" key="1">
    <source>
        <dbReference type="SAM" id="MobiDB-lite"/>
    </source>
</evidence>
<protein>
    <submittedName>
        <fullName evidence="5">Penicillin-binding transpeptidase domain-containing protein</fullName>
    </submittedName>
</protein>
<dbReference type="PANTHER" id="PTHR30627:SF24">
    <property type="entry name" value="PENICILLIN-BINDING PROTEIN 4B"/>
    <property type="match status" value="1"/>
</dbReference>
<organism evidence="5 6">
    <name type="scientific">Streptomyces peucetius</name>
    <dbReference type="NCBI Taxonomy" id="1950"/>
    <lineage>
        <taxon>Bacteria</taxon>
        <taxon>Bacillati</taxon>
        <taxon>Actinomycetota</taxon>
        <taxon>Actinomycetes</taxon>
        <taxon>Kitasatosporales</taxon>
        <taxon>Streptomycetaceae</taxon>
        <taxon>Streptomyces</taxon>
    </lineage>
</organism>
<name>A0ABY6I6G5_STRPE</name>
<keyword evidence="2" id="KW-1133">Transmembrane helix</keyword>
<dbReference type="InterPro" id="IPR001460">
    <property type="entry name" value="PCN-bd_Tpept"/>
</dbReference>
<evidence type="ECO:0000313" key="5">
    <source>
        <dbReference type="EMBL" id="UYQ62594.1"/>
    </source>
</evidence>
<evidence type="ECO:0000259" key="4">
    <source>
        <dbReference type="Pfam" id="PF05223"/>
    </source>
</evidence>